<dbReference type="AlphaFoldDB" id="F2UQS9"/>
<dbReference type="KEGG" id="sre:PTSG_13013"/>
<organism evidence="2">
    <name type="scientific">Salpingoeca rosetta (strain ATCC 50818 / BSB-021)</name>
    <dbReference type="NCBI Taxonomy" id="946362"/>
    <lineage>
        <taxon>Eukaryota</taxon>
        <taxon>Choanoflagellata</taxon>
        <taxon>Craspedida</taxon>
        <taxon>Salpingoecidae</taxon>
        <taxon>Salpingoeca</taxon>
    </lineage>
</organism>
<proteinExistence type="predicted"/>
<reference evidence="1" key="1">
    <citation type="submission" date="2009-08" db="EMBL/GenBank/DDBJ databases">
        <title>Annotation of Salpingoeca rosetta.</title>
        <authorList>
            <consortium name="The Broad Institute Genome Sequencing Platform"/>
            <person name="Russ C."/>
            <person name="Cuomo C."/>
            <person name="Burger G."/>
            <person name="Gray M.W."/>
            <person name="Holland P.W.H."/>
            <person name="King N."/>
            <person name="Lang F.B.F."/>
            <person name="Roger A.J."/>
            <person name="Ruiz-Trillo I."/>
            <person name="Young S.K."/>
            <person name="Zeng Q."/>
            <person name="Gargeya S."/>
            <person name="Alvarado L."/>
            <person name="Berlin A."/>
            <person name="Chapman S.B."/>
            <person name="Chen Z."/>
            <person name="Freedman E."/>
            <person name="Gellesch M."/>
            <person name="Goldberg J."/>
            <person name="Griggs A."/>
            <person name="Gujja S."/>
            <person name="Heilman E."/>
            <person name="Heiman D."/>
            <person name="Howarth C."/>
            <person name="Mehta T."/>
            <person name="Neiman D."/>
            <person name="Pearson M."/>
            <person name="Roberts A."/>
            <person name="Saif S."/>
            <person name="Shea T."/>
            <person name="Shenoy N."/>
            <person name="Sisk P."/>
            <person name="Stolte C."/>
            <person name="Sykes S."/>
            <person name="White J."/>
            <person name="Yandava C."/>
            <person name="Haas B."/>
            <person name="Nusbaum C."/>
            <person name="Birren B."/>
        </authorList>
    </citation>
    <scope>NUCLEOTIDE SEQUENCE [LARGE SCALE GENOMIC DNA]</scope>
    <source>
        <strain evidence="1">ATCC 50818</strain>
    </source>
</reference>
<dbReference type="Proteomes" id="UP000007799">
    <property type="component" value="Unassembled WGS sequence"/>
</dbReference>
<sequence>MLASARTHVVVSREQLEFLQEAGKRHAPCQHFSYLIKTLDTFETRAKDIDSHQFAHVAAWHDAIELFRRLLALLTEVAQSKQFHTHEKRAFLWFCFNSHRFIPDASLRPHVCALVLR</sequence>
<evidence type="ECO:0000313" key="1">
    <source>
        <dbReference type="EMBL" id="EGD79984.1"/>
    </source>
</evidence>
<dbReference type="GeneID" id="16069140"/>
<name>F2UQS9_SALR5</name>
<protein>
    <submittedName>
        <fullName evidence="1">Uncharacterized protein</fullName>
    </submittedName>
</protein>
<gene>
    <name evidence="1" type="ORF">PTSG_13013</name>
</gene>
<keyword evidence="2" id="KW-1185">Reference proteome</keyword>
<dbReference type="RefSeq" id="XP_004988605.1">
    <property type="nucleotide sequence ID" value="XM_004988548.1"/>
</dbReference>
<accession>F2UQS9</accession>
<dbReference type="InParanoid" id="F2UQS9"/>
<dbReference type="EMBL" id="GL832989">
    <property type="protein sequence ID" value="EGD79984.1"/>
    <property type="molecule type" value="Genomic_DNA"/>
</dbReference>
<evidence type="ECO:0000313" key="2">
    <source>
        <dbReference type="Proteomes" id="UP000007799"/>
    </source>
</evidence>